<keyword evidence="20" id="KW-1185">Reference proteome</keyword>
<sequence>MSASDTPNGPPGDPPSPESSQGRSWLRRLMRNPFATTSGGIIFVLATIVLIGGAYGGFTVFASVTNTTEFCISCHAMEIGPYAEYKNSIHYANRTGIRVECADCHVPRDFGPKLVAKIIASKDLWHHLLGTIDTPEKYEAHRLDMAERVWAKFDATESRECRECHAFEAMDPYEQGRRAGLKHPDAMQEGRHCIECHKGIVHELPEGYEP</sequence>
<feature type="binding site" description="axial binding residue" evidence="15">
    <location>
        <position position="105"/>
    </location>
    <ligand>
        <name>heme</name>
        <dbReference type="ChEBI" id="CHEBI:30413"/>
        <label>2</label>
    </ligand>
    <ligandPart>
        <name>Fe</name>
        <dbReference type="ChEBI" id="CHEBI:18248"/>
    </ligandPart>
</feature>
<keyword evidence="6 17" id="KW-0812">Transmembrane</keyword>
<evidence type="ECO:0000256" key="3">
    <source>
        <dbReference type="ARBA" id="ARBA00022448"/>
    </source>
</evidence>
<dbReference type="GO" id="GO:0019333">
    <property type="term" value="P:denitrification pathway"/>
    <property type="evidence" value="ECO:0007669"/>
    <property type="project" value="InterPro"/>
</dbReference>
<evidence type="ECO:0000313" key="20">
    <source>
        <dbReference type="Proteomes" id="UP000554286"/>
    </source>
</evidence>
<comment type="caution">
    <text evidence="19">The sequence shown here is derived from an EMBL/GenBank/DDBJ whole genome shotgun (WGS) entry which is preliminary data.</text>
</comment>
<feature type="binding site" description="axial binding residue" evidence="15">
    <location>
        <position position="77"/>
    </location>
    <ligand>
        <name>heme</name>
        <dbReference type="ChEBI" id="CHEBI:30413"/>
        <label>1</label>
    </ligand>
    <ligandPart>
        <name>Fe</name>
        <dbReference type="ChEBI" id="CHEBI:18248"/>
    </ligandPart>
</feature>
<dbReference type="InterPro" id="IPR038266">
    <property type="entry name" value="NapC/NirT_cytc_sf"/>
</dbReference>
<dbReference type="InterPro" id="IPR024717">
    <property type="entry name" value="NapC/NirT/NrfH"/>
</dbReference>
<feature type="binding site" description="axial binding residue" evidence="15">
    <location>
        <position position="202"/>
    </location>
    <ligand>
        <name>heme</name>
        <dbReference type="ChEBI" id="CHEBI:30413"/>
        <label>2</label>
    </ligand>
    <ligandPart>
        <name>Fe</name>
        <dbReference type="ChEBI" id="CHEBI:18248"/>
    </ligandPart>
</feature>
<dbReference type="InterPro" id="IPR005126">
    <property type="entry name" value="NapC/NirT_cyt_c_N"/>
</dbReference>
<dbReference type="PIRSF" id="PIRSF000013">
    <property type="entry name" value="4_hem_cytochrm_NapC"/>
    <property type="match status" value="1"/>
</dbReference>
<evidence type="ECO:0000256" key="15">
    <source>
        <dbReference type="PIRSR" id="PIRSR000013-2"/>
    </source>
</evidence>
<feature type="binding site" description="axial binding residue" evidence="15">
    <location>
        <position position="197"/>
    </location>
    <ligand>
        <name>heme</name>
        <dbReference type="ChEBI" id="CHEBI:30413"/>
        <label>4</label>
    </ligand>
    <ligandPart>
        <name>Fe</name>
        <dbReference type="ChEBI" id="CHEBI:18248"/>
    </ligandPart>
</feature>
<keyword evidence="10 13" id="KW-0408">Iron</keyword>
<dbReference type="RefSeq" id="WP_221238303.1">
    <property type="nucleotide sequence ID" value="NZ_JACIGK010000003.1"/>
</dbReference>
<evidence type="ECO:0000256" key="1">
    <source>
        <dbReference type="ARBA" id="ARBA00004162"/>
    </source>
</evidence>
<keyword evidence="5 13" id="KW-0349">Heme</keyword>
<feature type="binding site" description="covalent" evidence="14">
    <location>
        <position position="193"/>
    </location>
    <ligand>
        <name>heme</name>
        <dbReference type="ChEBI" id="CHEBI:30413"/>
        <label>4</label>
    </ligand>
</feature>
<dbReference type="Pfam" id="PF03264">
    <property type="entry name" value="Cytochrom_NNT"/>
    <property type="match status" value="1"/>
</dbReference>
<dbReference type="SUPFAM" id="SSF48695">
    <property type="entry name" value="Multiheme cytochromes"/>
    <property type="match status" value="1"/>
</dbReference>
<evidence type="ECO:0000256" key="8">
    <source>
        <dbReference type="ARBA" id="ARBA00022982"/>
    </source>
</evidence>
<feature type="transmembrane region" description="Helical" evidence="17">
    <location>
        <begin position="34"/>
        <end position="58"/>
    </location>
</feature>
<dbReference type="AlphaFoldDB" id="A0A7W6RAT9"/>
<dbReference type="PANTHER" id="PTHR30333">
    <property type="entry name" value="CYTOCHROME C-TYPE PROTEIN"/>
    <property type="match status" value="1"/>
</dbReference>
<feature type="domain" description="NapC/NirT cytochrome c N-terminal" evidence="18">
    <location>
        <begin position="42"/>
        <end position="206"/>
    </location>
</feature>
<keyword evidence="9 17" id="KW-1133">Transmembrane helix</keyword>
<dbReference type="InterPro" id="IPR051174">
    <property type="entry name" value="Cytochrome_c-type_ET"/>
</dbReference>
<evidence type="ECO:0000313" key="19">
    <source>
        <dbReference type="EMBL" id="MBB4265089.1"/>
    </source>
</evidence>
<evidence type="ECO:0000256" key="14">
    <source>
        <dbReference type="PIRSR" id="PIRSR000013-1"/>
    </source>
</evidence>
<dbReference type="GO" id="GO:0009061">
    <property type="term" value="P:anaerobic respiration"/>
    <property type="evidence" value="ECO:0007669"/>
    <property type="project" value="TreeGrafter"/>
</dbReference>
<evidence type="ECO:0000256" key="9">
    <source>
        <dbReference type="ARBA" id="ARBA00022989"/>
    </source>
</evidence>
<evidence type="ECO:0000256" key="5">
    <source>
        <dbReference type="ARBA" id="ARBA00022617"/>
    </source>
</evidence>
<comment type="cofactor">
    <cofactor evidence="14">
        <name>heme</name>
        <dbReference type="ChEBI" id="CHEBI:30413"/>
    </cofactor>
    <text evidence="14">Binds 4 heme groups per subunit.</text>
</comment>
<evidence type="ECO:0000256" key="6">
    <source>
        <dbReference type="ARBA" id="ARBA00022692"/>
    </source>
</evidence>
<feature type="binding site" evidence="14">
    <location>
        <position position="123"/>
    </location>
    <ligand>
        <name>a menaquinol</name>
        <dbReference type="ChEBI" id="CHEBI:18151"/>
    </ligand>
</feature>
<feature type="binding site" description="covalent" evidence="14">
    <location>
        <position position="164"/>
    </location>
    <ligand>
        <name>heme</name>
        <dbReference type="ChEBI" id="CHEBI:30413"/>
        <label>3</label>
    </ligand>
</feature>
<comment type="similarity">
    <text evidence="2">Belongs to the NapC/NirT/NrfH family.</text>
</comment>
<dbReference type="FunFam" id="1.10.3820.10:FF:000001">
    <property type="entry name" value="Cytochrome c-type protein"/>
    <property type="match status" value="1"/>
</dbReference>
<evidence type="ECO:0000256" key="13">
    <source>
        <dbReference type="PIRNR" id="PIRNR000013"/>
    </source>
</evidence>
<feature type="binding site" description="covalent" evidence="14">
    <location>
        <position position="161"/>
    </location>
    <ligand>
        <name>heme</name>
        <dbReference type="ChEBI" id="CHEBI:30413"/>
        <label>3</label>
    </ligand>
</feature>
<evidence type="ECO:0000256" key="7">
    <source>
        <dbReference type="ARBA" id="ARBA00022723"/>
    </source>
</evidence>
<keyword evidence="7 13" id="KW-0479">Metal-binding</keyword>
<comment type="PTM">
    <text evidence="13">Binds 4 heme groups per subunit.</text>
</comment>
<evidence type="ECO:0000256" key="17">
    <source>
        <dbReference type="SAM" id="Phobius"/>
    </source>
</evidence>
<dbReference type="InterPro" id="IPR036280">
    <property type="entry name" value="Multihaem_cyt_sf"/>
</dbReference>
<dbReference type="EMBL" id="JACIGK010000003">
    <property type="protein sequence ID" value="MBB4265089.1"/>
    <property type="molecule type" value="Genomic_DNA"/>
</dbReference>
<comment type="function">
    <text evidence="12">Mediates electron flow from quinones to the NapAB complex.</text>
</comment>
<protein>
    <recommendedName>
        <fullName evidence="13">Cytochrome c-type protein</fullName>
    </recommendedName>
</protein>
<feature type="binding site" description="covalent" evidence="14">
    <location>
        <position position="71"/>
    </location>
    <ligand>
        <name>heme</name>
        <dbReference type="ChEBI" id="CHEBI:30413"/>
        <label>1</label>
    </ligand>
</feature>
<keyword evidence="4" id="KW-1003">Cell membrane</keyword>
<proteinExistence type="inferred from homology"/>
<evidence type="ECO:0000256" key="2">
    <source>
        <dbReference type="ARBA" id="ARBA00007395"/>
    </source>
</evidence>
<dbReference type="Gene3D" id="1.10.3820.10">
    <property type="entry name" value="Di-heme elbow motif domain"/>
    <property type="match status" value="1"/>
</dbReference>
<keyword evidence="3 13" id="KW-0813">Transport</keyword>
<dbReference type="GO" id="GO:0046872">
    <property type="term" value="F:metal ion binding"/>
    <property type="evidence" value="ECO:0007669"/>
    <property type="project" value="UniProtKB-KW"/>
</dbReference>
<evidence type="ECO:0000256" key="4">
    <source>
        <dbReference type="ARBA" id="ARBA00022475"/>
    </source>
</evidence>
<feature type="binding site" description="covalent" evidence="14">
    <location>
        <position position="101"/>
    </location>
    <ligand>
        <name>heme</name>
        <dbReference type="ChEBI" id="CHEBI:30413"/>
        <label>2</label>
    </ligand>
</feature>
<feature type="region of interest" description="Disordered" evidence="16">
    <location>
        <begin position="1"/>
        <end position="22"/>
    </location>
</feature>
<evidence type="ECO:0000256" key="16">
    <source>
        <dbReference type="SAM" id="MobiDB-lite"/>
    </source>
</evidence>
<organism evidence="19 20">
    <name type="scientific">Roseospira visakhapatnamensis</name>
    <dbReference type="NCBI Taxonomy" id="390880"/>
    <lineage>
        <taxon>Bacteria</taxon>
        <taxon>Pseudomonadati</taxon>
        <taxon>Pseudomonadota</taxon>
        <taxon>Alphaproteobacteria</taxon>
        <taxon>Rhodospirillales</taxon>
        <taxon>Rhodospirillaceae</taxon>
        <taxon>Roseospira</taxon>
    </lineage>
</organism>
<feature type="compositionally biased region" description="Pro residues" evidence="16">
    <location>
        <begin position="8"/>
        <end position="17"/>
    </location>
</feature>
<evidence type="ECO:0000259" key="18">
    <source>
        <dbReference type="Pfam" id="PF03264"/>
    </source>
</evidence>
<evidence type="ECO:0000256" key="10">
    <source>
        <dbReference type="ARBA" id="ARBA00023004"/>
    </source>
</evidence>
<dbReference type="GO" id="GO:0009055">
    <property type="term" value="F:electron transfer activity"/>
    <property type="evidence" value="ECO:0007669"/>
    <property type="project" value="TreeGrafter"/>
</dbReference>
<dbReference type="Proteomes" id="UP000554286">
    <property type="component" value="Unassembled WGS sequence"/>
</dbReference>
<keyword evidence="8 13" id="KW-0249">Electron transport</keyword>
<feature type="binding site" description="covalent" evidence="14">
    <location>
        <position position="196"/>
    </location>
    <ligand>
        <name>heme</name>
        <dbReference type="ChEBI" id="CHEBI:30413"/>
        <label>4</label>
    </ligand>
</feature>
<feature type="binding site" description="covalent" evidence="14">
    <location>
        <position position="74"/>
    </location>
    <ligand>
        <name>heme</name>
        <dbReference type="ChEBI" id="CHEBI:30413"/>
        <label>1</label>
    </ligand>
</feature>
<comment type="subcellular location">
    <subcellularLocation>
        <location evidence="1">Cell membrane</location>
        <topology evidence="1">Single-pass membrane protein</topology>
    </subcellularLocation>
</comment>
<dbReference type="GO" id="GO:0020037">
    <property type="term" value="F:heme binding"/>
    <property type="evidence" value="ECO:0007669"/>
    <property type="project" value="InterPro"/>
</dbReference>
<dbReference type="PANTHER" id="PTHR30333:SF3">
    <property type="entry name" value="CYTOCHROME C-TYPE PROTEIN TORY"/>
    <property type="match status" value="1"/>
</dbReference>
<name>A0A7W6RAT9_9PROT</name>
<reference evidence="19 20" key="1">
    <citation type="submission" date="2020-08" db="EMBL/GenBank/DDBJ databases">
        <title>Genome sequencing of Purple Non-Sulfur Bacteria from various extreme environments.</title>
        <authorList>
            <person name="Mayer M."/>
        </authorList>
    </citation>
    <scope>NUCLEOTIDE SEQUENCE [LARGE SCALE GENOMIC DNA]</scope>
    <source>
        <strain evidence="19 20">JA131</strain>
    </source>
</reference>
<keyword evidence="11 17" id="KW-0472">Membrane</keyword>
<accession>A0A7W6RAT9</accession>
<dbReference type="GO" id="GO:0005886">
    <property type="term" value="C:plasma membrane"/>
    <property type="evidence" value="ECO:0007669"/>
    <property type="project" value="UniProtKB-SubCell"/>
</dbReference>
<evidence type="ECO:0000256" key="12">
    <source>
        <dbReference type="ARBA" id="ARBA00055242"/>
    </source>
</evidence>
<evidence type="ECO:0000256" key="11">
    <source>
        <dbReference type="ARBA" id="ARBA00023136"/>
    </source>
</evidence>
<feature type="binding site" description="covalent" evidence="14">
    <location>
        <position position="104"/>
    </location>
    <ligand>
        <name>heme</name>
        <dbReference type="ChEBI" id="CHEBI:30413"/>
        <label>2</label>
    </ligand>
</feature>
<feature type="binding site" description="axial binding residue" evidence="15">
    <location>
        <position position="165"/>
    </location>
    <ligand>
        <name>heme</name>
        <dbReference type="ChEBI" id="CHEBI:30413"/>
        <label>3</label>
    </ligand>
    <ligandPart>
        <name>Fe</name>
        <dbReference type="ChEBI" id="CHEBI:18248"/>
    </ligandPart>
</feature>
<gene>
    <name evidence="19" type="ORF">GGD89_000700</name>
</gene>
<feature type="binding site" description="axial binding residue" evidence="15">
    <location>
        <position position="123"/>
    </location>
    <ligand>
        <name>heme</name>
        <dbReference type="ChEBI" id="CHEBI:30413"/>
        <label>1</label>
    </ligand>
    <ligandPart>
        <name>Fe</name>
        <dbReference type="ChEBI" id="CHEBI:18248"/>
    </ligandPart>
</feature>